<evidence type="ECO:0000313" key="2">
    <source>
        <dbReference type="Proteomes" id="UP001501752"/>
    </source>
</evidence>
<organism evidence="1 2">
    <name type="scientific">Kitasatospora terrestris</name>
    <dbReference type="NCBI Taxonomy" id="258051"/>
    <lineage>
        <taxon>Bacteria</taxon>
        <taxon>Bacillati</taxon>
        <taxon>Actinomycetota</taxon>
        <taxon>Actinomycetes</taxon>
        <taxon>Kitasatosporales</taxon>
        <taxon>Streptomycetaceae</taxon>
        <taxon>Kitasatospora</taxon>
    </lineage>
</organism>
<gene>
    <name evidence="1" type="ORF">GCM10023235_26920</name>
</gene>
<comment type="caution">
    <text evidence="1">The sequence shown here is derived from an EMBL/GenBank/DDBJ whole genome shotgun (WGS) entry which is preliminary data.</text>
</comment>
<name>A0ABP9DN74_9ACTN</name>
<dbReference type="Proteomes" id="UP001501752">
    <property type="component" value="Unassembled WGS sequence"/>
</dbReference>
<accession>A0ABP9DN74</accession>
<dbReference type="EMBL" id="BAABIS010000001">
    <property type="protein sequence ID" value="GAA4848715.1"/>
    <property type="molecule type" value="Genomic_DNA"/>
</dbReference>
<proteinExistence type="predicted"/>
<evidence type="ECO:0000313" key="1">
    <source>
        <dbReference type="EMBL" id="GAA4848715.1"/>
    </source>
</evidence>
<protein>
    <submittedName>
        <fullName evidence="1">Uncharacterized protein</fullName>
    </submittedName>
</protein>
<keyword evidence="2" id="KW-1185">Reference proteome</keyword>
<sequence>MVLGCVGGTLLVTVGLLGYFVYDTAASTGRNRIVLPPSFQGLAADPDGSTAKELAAQLESGYARGSGRWTPTALVSAVYRDAATGRTLVAAGAYGHVLRPSDQVDTVFDGAAAAGDARTDGRRDVDPGPLGGRMSCATTESQGRRVGFCAWADGSTVMTLVDLDAAGKAVDLDRVAAAARELRQLSEIPK</sequence>
<reference evidence="2" key="1">
    <citation type="journal article" date="2019" name="Int. J. Syst. Evol. Microbiol.">
        <title>The Global Catalogue of Microorganisms (GCM) 10K type strain sequencing project: providing services to taxonomists for standard genome sequencing and annotation.</title>
        <authorList>
            <consortium name="The Broad Institute Genomics Platform"/>
            <consortium name="The Broad Institute Genome Sequencing Center for Infectious Disease"/>
            <person name="Wu L."/>
            <person name="Ma J."/>
        </authorList>
    </citation>
    <scope>NUCLEOTIDE SEQUENCE [LARGE SCALE GENOMIC DNA]</scope>
    <source>
        <strain evidence="2">JCM 13006</strain>
    </source>
</reference>